<dbReference type="AlphaFoldDB" id="A0A3E2BNT5"/>
<evidence type="ECO:0000313" key="2">
    <source>
        <dbReference type="Proteomes" id="UP000257323"/>
    </source>
</evidence>
<name>A0A3E2BNT5_9BACT</name>
<organism evidence="1 2">
    <name type="scientific">Candidatus Saccharicenans subterraneus</name>
    <dbReference type="NCBI Taxonomy" id="2508984"/>
    <lineage>
        <taxon>Bacteria</taxon>
        <taxon>Candidatus Aminicenantota</taxon>
        <taxon>Candidatus Aminicenantia</taxon>
        <taxon>Candidatus Aminicenantales</taxon>
        <taxon>Candidatus Saccharicenantaceae</taxon>
        <taxon>Candidatus Saccharicenans</taxon>
    </lineage>
</organism>
<reference evidence="1 2" key="1">
    <citation type="submission" date="2018-08" db="EMBL/GenBank/DDBJ databases">
        <title>Genome analysis of the thermophilic bacterium of the candidate phylum Aminicenantes from deep subsurface aquifer revealed its physiology and ecological role.</title>
        <authorList>
            <person name="Kadnikov V.V."/>
            <person name="Mardanov A.V."/>
            <person name="Beletsky A.V."/>
            <person name="Karnachuk O.V."/>
            <person name="Ravin N.V."/>
        </authorList>
    </citation>
    <scope>NUCLEOTIDE SEQUENCE [LARGE SCALE GENOMIC DNA]</scope>
    <source>
        <strain evidence="1">BY38</strain>
    </source>
</reference>
<evidence type="ECO:0000313" key="1">
    <source>
        <dbReference type="EMBL" id="RFT16374.1"/>
    </source>
</evidence>
<proteinExistence type="predicted"/>
<gene>
    <name evidence="1" type="ORF">OP8BY_1552</name>
</gene>
<dbReference type="EMBL" id="QUAH01000003">
    <property type="protein sequence ID" value="RFT16374.1"/>
    <property type="molecule type" value="Genomic_DNA"/>
</dbReference>
<protein>
    <submittedName>
        <fullName evidence="1">Uncharacterized protein</fullName>
    </submittedName>
</protein>
<sequence>MLDKVFAHRHRPLSKIIVFEGCSSRVVRRAASFCNTSYF</sequence>
<comment type="caution">
    <text evidence="1">The sequence shown here is derived from an EMBL/GenBank/DDBJ whole genome shotgun (WGS) entry which is preliminary data.</text>
</comment>
<dbReference type="Proteomes" id="UP000257323">
    <property type="component" value="Unassembled WGS sequence"/>
</dbReference>
<accession>A0A3E2BNT5</accession>